<dbReference type="Gene3D" id="3.30.40.10">
    <property type="entry name" value="Zinc/RING finger domain, C3HC4 (zinc finger)"/>
    <property type="match status" value="1"/>
</dbReference>
<keyword evidence="3" id="KW-0862">Zinc</keyword>
<keyword evidence="1" id="KW-0479">Metal-binding</keyword>
<protein>
    <recommendedName>
        <fullName evidence="6">RING-type domain-containing protein</fullName>
    </recommendedName>
</protein>
<name>A0ABD6EM57_9BILA</name>
<evidence type="ECO:0000256" key="5">
    <source>
        <dbReference type="SAM" id="MobiDB-lite"/>
    </source>
</evidence>
<feature type="domain" description="RING-type" evidence="6">
    <location>
        <begin position="34"/>
        <end position="95"/>
    </location>
</feature>
<dbReference type="AlphaFoldDB" id="A0ABD6EM57"/>
<gene>
    <name evidence="7" type="ORF">AB6A40_007667</name>
</gene>
<evidence type="ECO:0000256" key="1">
    <source>
        <dbReference type="ARBA" id="ARBA00022723"/>
    </source>
</evidence>
<dbReference type="InterPro" id="IPR047153">
    <property type="entry name" value="TRIM45/56/19-like"/>
</dbReference>
<dbReference type="InterPro" id="IPR017907">
    <property type="entry name" value="Znf_RING_CS"/>
</dbReference>
<evidence type="ECO:0000256" key="2">
    <source>
        <dbReference type="ARBA" id="ARBA00022771"/>
    </source>
</evidence>
<comment type="caution">
    <text evidence="7">The sequence shown here is derived from an EMBL/GenBank/DDBJ whole genome shotgun (WGS) entry which is preliminary data.</text>
</comment>
<evidence type="ECO:0000256" key="3">
    <source>
        <dbReference type="ARBA" id="ARBA00022833"/>
    </source>
</evidence>
<dbReference type="InterPro" id="IPR001841">
    <property type="entry name" value="Znf_RING"/>
</dbReference>
<dbReference type="InterPro" id="IPR027370">
    <property type="entry name" value="Znf-RING_euk"/>
</dbReference>
<evidence type="ECO:0000256" key="4">
    <source>
        <dbReference type="PROSITE-ProRule" id="PRU00175"/>
    </source>
</evidence>
<proteinExistence type="predicted"/>
<sequence>MNNSHDTSVRTPPPQSFLRSSGSASILNETAIECPICCQVYENPKQLFCGHSLCASCVSHLAERRIPDGLGGAFDYGYGRAVYNDAPSVVCPICRTVTTIPSRGLPTNYSLSEIVSRVCDIKKTVKTCSNCSASITLDSQLCCETCDDGAEGLVGF</sequence>
<organism evidence="7 8">
    <name type="scientific">Gnathostoma spinigerum</name>
    <dbReference type="NCBI Taxonomy" id="75299"/>
    <lineage>
        <taxon>Eukaryota</taxon>
        <taxon>Metazoa</taxon>
        <taxon>Ecdysozoa</taxon>
        <taxon>Nematoda</taxon>
        <taxon>Chromadorea</taxon>
        <taxon>Rhabditida</taxon>
        <taxon>Spirurina</taxon>
        <taxon>Gnathostomatomorpha</taxon>
        <taxon>Gnathostomatoidea</taxon>
        <taxon>Gnathostomatidae</taxon>
        <taxon>Gnathostoma</taxon>
    </lineage>
</organism>
<dbReference type="EMBL" id="JBGFUD010006384">
    <property type="protein sequence ID" value="MFH4980958.1"/>
    <property type="molecule type" value="Genomic_DNA"/>
</dbReference>
<dbReference type="PROSITE" id="PS50089">
    <property type="entry name" value="ZF_RING_2"/>
    <property type="match status" value="1"/>
</dbReference>
<evidence type="ECO:0000313" key="8">
    <source>
        <dbReference type="Proteomes" id="UP001608902"/>
    </source>
</evidence>
<dbReference type="PANTHER" id="PTHR25462:SF305">
    <property type="entry name" value="RING-TYPE DOMAIN-CONTAINING PROTEIN"/>
    <property type="match status" value="1"/>
</dbReference>
<dbReference type="SMART" id="SM00184">
    <property type="entry name" value="RING"/>
    <property type="match status" value="1"/>
</dbReference>
<evidence type="ECO:0000313" key="7">
    <source>
        <dbReference type="EMBL" id="MFH4980958.1"/>
    </source>
</evidence>
<feature type="compositionally biased region" description="Polar residues" evidence="5">
    <location>
        <begin position="1"/>
        <end position="10"/>
    </location>
</feature>
<dbReference type="SUPFAM" id="SSF57850">
    <property type="entry name" value="RING/U-box"/>
    <property type="match status" value="1"/>
</dbReference>
<keyword evidence="2 4" id="KW-0863">Zinc-finger</keyword>
<dbReference type="GO" id="GO:0008270">
    <property type="term" value="F:zinc ion binding"/>
    <property type="evidence" value="ECO:0007669"/>
    <property type="project" value="UniProtKB-KW"/>
</dbReference>
<dbReference type="Proteomes" id="UP001608902">
    <property type="component" value="Unassembled WGS sequence"/>
</dbReference>
<dbReference type="PROSITE" id="PS00518">
    <property type="entry name" value="ZF_RING_1"/>
    <property type="match status" value="1"/>
</dbReference>
<keyword evidence="8" id="KW-1185">Reference proteome</keyword>
<dbReference type="Pfam" id="PF13445">
    <property type="entry name" value="zf-RING_UBOX"/>
    <property type="match status" value="1"/>
</dbReference>
<feature type="region of interest" description="Disordered" evidence="5">
    <location>
        <begin position="1"/>
        <end position="21"/>
    </location>
</feature>
<reference evidence="7 8" key="1">
    <citation type="submission" date="2024-08" db="EMBL/GenBank/DDBJ databases">
        <title>Gnathostoma spinigerum genome.</title>
        <authorList>
            <person name="Gonzalez-Bertolin B."/>
            <person name="Monzon S."/>
            <person name="Zaballos A."/>
            <person name="Jimenez P."/>
            <person name="Dekumyoy P."/>
            <person name="Varona S."/>
            <person name="Cuesta I."/>
            <person name="Sumanam S."/>
            <person name="Adisakwattana P."/>
            <person name="Gasser R.B."/>
            <person name="Hernandez-Gonzalez A."/>
            <person name="Young N.D."/>
            <person name="Perteguer M.J."/>
        </authorList>
    </citation>
    <scope>NUCLEOTIDE SEQUENCE [LARGE SCALE GENOMIC DNA]</scope>
    <source>
        <strain evidence="7">AL3</strain>
        <tissue evidence="7">Liver</tissue>
    </source>
</reference>
<dbReference type="InterPro" id="IPR013083">
    <property type="entry name" value="Znf_RING/FYVE/PHD"/>
</dbReference>
<accession>A0ABD6EM57</accession>
<evidence type="ECO:0000259" key="6">
    <source>
        <dbReference type="PROSITE" id="PS50089"/>
    </source>
</evidence>
<dbReference type="PANTHER" id="PTHR25462">
    <property type="entry name" value="BONUS, ISOFORM C-RELATED"/>
    <property type="match status" value="1"/>
</dbReference>